<feature type="transmembrane region" description="Helical" evidence="1">
    <location>
        <begin position="20"/>
        <end position="37"/>
    </location>
</feature>
<evidence type="ECO:0000313" key="3">
    <source>
        <dbReference type="Proteomes" id="UP000095544"/>
    </source>
</evidence>
<proteinExistence type="predicted"/>
<name>A0A174KY11_9FIRM</name>
<dbReference type="EMBL" id="CYZU01000061">
    <property type="protein sequence ID" value="CUP15067.1"/>
    <property type="molecule type" value="Genomic_DNA"/>
</dbReference>
<sequence length="112" mass="12518">MHMLDTFYKIMTSIPLLRAAAWTGVPLTIILIVLFCLKSHRDERGWKIIGKASIVSFIVLIILANAIAKLGGGLVGNDYEIGYVFWGNTIQLIYDIVLFVEIAAILILRKVE</sequence>
<dbReference type="AlphaFoldDB" id="A0A174KY11"/>
<evidence type="ECO:0000256" key="1">
    <source>
        <dbReference type="SAM" id="Phobius"/>
    </source>
</evidence>
<keyword evidence="1" id="KW-0812">Transmembrane</keyword>
<keyword evidence="1" id="KW-0472">Membrane</keyword>
<accession>A0A174KY11</accession>
<organism evidence="2 3">
    <name type="scientific">Faecalicatena contorta</name>
    <dbReference type="NCBI Taxonomy" id="39482"/>
    <lineage>
        <taxon>Bacteria</taxon>
        <taxon>Bacillati</taxon>
        <taxon>Bacillota</taxon>
        <taxon>Clostridia</taxon>
        <taxon>Lachnospirales</taxon>
        <taxon>Lachnospiraceae</taxon>
        <taxon>Faecalicatena</taxon>
    </lineage>
</organism>
<feature type="transmembrane region" description="Helical" evidence="1">
    <location>
        <begin position="49"/>
        <end position="68"/>
    </location>
</feature>
<evidence type="ECO:0000313" key="2">
    <source>
        <dbReference type="EMBL" id="CUP15067.1"/>
    </source>
</evidence>
<feature type="transmembrane region" description="Helical" evidence="1">
    <location>
        <begin position="88"/>
        <end position="108"/>
    </location>
</feature>
<dbReference type="RefSeq" id="WP_055154970.1">
    <property type="nucleotide sequence ID" value="NZ_CAXVKP010000021.1"/>
</dbReference>
<protein>
    <submittedName>
        <fullName evidence="2">Uncharacterized protein</fullName>
    </submittedName>
</protein>
<reference evidence="2 3" key="1">
    <citation type="submission" date="2015-09" db="EMBL/GenBank/DDBJ databases">
        <authorList>
            <consortium name="Pathogen Informatics"/>
        </authorList>
    </citation>
    <scope>NUCLEOTIDE SEQUENCE [LARGE SCALE GENOMIC DNA]</scope>
    <source>
        <strain evidence="2 3">2789STDY5834876</strain>
    </source>
</reference>
<gene>
    <name evidence="2" type="ORF">ERS852491_04396</name>
</gene>
<keyword evidence="1" id="KW-1133">Transmembrane helix</keyword>
<dbReference type="Proteomes" id="UP000095544">
    <property type="component" value="Unassembled WGS sequence"/>
</dbReference>